<protein>
    <submittedName>
        <fullName evidence="2">Uncharacterized protein</fullName>
    </submittedName>
</protein>
<keyword evidence="1" id="KW-0812">Transmembrane</keyword>
<evidence type="ECO:0000313" key="2">
    <source>
        <dbReference type="EMBL" id="JAE14883.1"/>
    </source>
</evidence>
<dbReference type="EMBL" id="GBRH01183013">
    <property type="protein sequence ID" value="JAE14883.1"/>
    <property type="molecule type" value="Transcribed_RNA"/>
</dbReference>
<feature type="transmembrane region" description="Helical" evidence="1">
    <location>
        <begin position="12"/>
        <end position="32"/>
    </location>
</feature>
<proteinExistence type="predicted"/>
<organism evidence="2">
    <name type="scientific">Arundo donax</name>
    <name type="common">Giant reed</name>
    <name type="synonym">Donax arundinaceus</name>
    <dbReference type="NCBI Taxonomy" id="35708"/>
    <lineage>
        <taxon>Eukaryota</taxon>
        <taxon>Viridiplantae</taxon>
        <taxon>Streptophyta</taxon>
        <taxon>Embryophyta</taxon>
        <taxon>Tracheophyta</taxon>
        <taxon>Spermatophyta</taxon>
        <taxon>Magnoliopsida</taxon>
        <taxon>Liliopsida</taxon>
        <taxon>Poales</taxon>
        <taxon>Poaceae</taxon>
        <taxon>PACMAD clade</taxon>
        <taxon>Arundinoideae</taxon>
        <taxon>Arundineae</taxon>
        <taxon>Arundo</taxon>
    </lineage>
</organism>
<name>A0A0A9G2L8_ARUDO</name>
<reference evidence="2" key="2">
    <citation type="journal article" date="2015" name="Data Brief">
        <title>Shoot transcriptome of the giant reed, Arundo donax.</title>
        <authorList>
            <person name="Barrero R.A."/>
            <person name="Guerrero F.D."/>
            <person name="Moolhuijzen P."/>
            <person name="Goolsby J.A."/>
            <person name="Tidwell J."/>
            <person name="Bellgard S.E."/>
            <person name="Bellgard M.I."/>
        </authorList>
    </citation>
    <scope>NUCLEOTIDE SEQUENCE</scope>
    <source>
        <tissue evidence="2">Shoot tissue taken approximately 20 cm above the soil surface</tissue>
    </source>
</reference>
<accession>A0A0A9G2L8</accession>
<reference evidence="2" key="1">
    <citation type="submission" date="2014-09" db="EMBL/GenBank/DDBJ databases">
        <authorList>
            <person name="Magalhaes I.L.F."/>
            <person name="Oliveira U."/>
            <person name="Santos F.R."/>
            <person name="Vidigal T.H.D.A."/>
            <person name="Brescovit A.D."/>
            <person name="Santos A.J."/>
        </authorList>
    </citation>
    <scope>NUCLEOTIDE SEQUENCE</scope>
    <source>
        <tissue evidence="2">Shoot tissue taken approximately 20 cm above the soil surface</tissue>
    </source>
</reference>
<dbReference type="AlphaFoldDB" id="A0A0A9G2L8"/>
<keyword evidence="1" id="KW-0472">Membrane</keyword>
<sequence length="106" mass="12395">MRCVRFGPRLFRGFFILVFPFVSSSNLGLWYLCDLDPPKSIYEIMMDETTKGGSSTWPGQQARSMPARRTSCRWTSPSIIPWKHLRLYFCIQHRCTRTFTAMGTYV</sequence>
<keyword evidence="1" id="KW-1133">Transmembrane helix</keyword>
<evidence type="ECO:0000256" key="1">
    <source>
        <dbReference type="SAM" id="Phobius"/>
    </source>
</evidence>